<keyword evidence="6" id="KW-1133">Transmembrane helix</keyword>
<dbReference type="InterPro" id="IPR050481">
    <property type="entry name" value="UDP-glycosyltransf_plant"/>
</dbReference>
<keyword evidence="3" id="KW-0328">Glycosyltransferase</keyword>
<dbReference type="Proteomes" id="UP001386955">
    <property type="component" value="Unassembled WGS sequence"/>
</dbReference>
<evidence type="ECO:0000256" key="6">
    <source>
        <dbReference type="SAM" id="Phobius"/>
    </source>
</evidence>
<dbReference type="PROSITE" id="PS00375">
    <property type="entry name" value="UDPGT"/>
    <property type="match status" value="1"/>
</dbReference>
<dbReference type="PANTHER" id="PTHR48048">
    <property type="entry name" value="GLYCOSYLTRANSFERASE"/>
    <property type="match status" value="1"/>
</dbReference>
<organism evidence="7 8">
    <name type="scientific">Psophocarpus tetragonolobus</name>
    <name type="common">Winged bean</name>
    <name type="synonym">Dolichos tetragonolobus</name>
    <dbReference type="NCBI Taxonomy" id="3891"/>
    <lineage>
        <taxon>Eukaryota</taxon>
        <taxon>Viridiplantae</taxon>
        <taxon>Streptophyta</taxon>
        <taxon>Embryophyta</taxon>
        <taxon>Tracheophyta</taxon>
        <taxon>Spermatophyta</taxon>
        <taxon>Magnoliopsida</taxon>
        <taxon>eudicotyledons</taxon>
        <taxon>Gunneridae</taxon>
        <taxon>Pentapetalae</taxon>
        <taxon>rosids</taxon>
        <taxon>fabids</taxon>
        <taxon>Fabales</taxon>
        <taxon>Fabaceae</taxon>
        <taxon>Papilionoideae</taxon>
        <taxon>50 kb inversion clade</taxon>
        <taxon>NPAAA clade</taxon>
        <taxon>indigoferoid/millettioid clade</taxon>
        <taxon>Phaseoleae</taxon>
        <taxon>Psophocarpus</taxon>
    </lineage>
</organism>
<protein>
    <recommendedName>
        <fullName evidence="4">Glycosyltransferase</fullName>
        <ecNumber evidence="4">2.4.1.-</ecNumber>
    </recommendedName>
</protein>
<comment type="caution">
    <text evidence="7">The sequence shown here is derived from an EMBL/GenBank/DDBJ whole genome shotgun (WGS) entry which is preliminary data.</text>
</comment>
<dbReference type="SUPFAM" id="SSF53756">
    <property type="entry name" value="UDP-Glycosyltransferase/glycogen phosphorylase"/>
    <property type="match status" value="1"/>
</dbReference>
<keyword evidence="2 3" id="KW-0808">Transferase</keyword>
<dbReference type="Pfam" id="PF00201">
    <property type="entry name" value="UDPGT"/>
    <property type="match status" value="1"/>
</dbReference>
<keyword evidence="8" id="KW-1185">Reference proteome</keyword>
<feature type="compositionally biased region" description="Pro residues" evidence="5">
    <location>
        <begin position="476"/>
        <end position="490"/>
    </location>
</feature>
<evidence type="ECO:0000256" key="1">
    <source>
        <dbReference type="ARBA" id="ARBA00009995"/>
    </source>
</evidence>
<evidence type="ECO:0000256" key="2">
    <source>
        <dbReference type="ARBA" id="ARBA00022679"/>
    </source>
</evidence>
<keyword evidence="6" id="KW-0472">Membrane</keyword>
<reference evidence="7 8" key="1">
    <citation type="submission" date="2024-01" db="EMBL/GenBank/DDBJ databases">
        <title>The genomes of 5 underutilized Papilionoideae crops provide insights into root nodulation and disease resistanc.</title>
        <authorList>
            <person name="Jiang F."/>
        </authorList>
    </citation>
    <scope>NUCLEOTIDE SEQUENCE [LARGE SCALE GENOMIC DNA]</scope>
    <source>
        <strain evidence="7">DUOXIRENSHENG_FW03</strain>
        <tissue evidence="7">Leaves</tissue>
    </source>
</reference>
<feature type="transmembrane region" description="Helical" evidence="6">
    <location>
        <begin position="120"/>
        <end position="139"/>
    </location>
</feature>
<evidence type="ECO:0000313" key="8">
    <source>
        <dbReference type="Proteomes" id="UP001386955"/>
    </source>
</evidence>
<evidence type="ECO:0000256" key="4">
    <source>
        <dbReference type="RuleBase" id="RU362057"/>
    </source>
</evidence>
<dbReference type="InterPro" id="IPR035595">
    <property type="entry name" value="UDP_glycos_trans_CS"/>
</dbReference>
<dbReference type="FunFam" id="3.40.50.2000:FF:000056">
    <property type="entry name" value="Glycosyltransferase"/>
    <property type="match status" value="1"/>
</dbReference>
<evidence type="ECO:0000313" key="7">
    <source>
        <dbReference type="EMBL" id="KAK7382999.1"/>
    </source>
</evidence>
<dbReference type="EMBL" id="JAYMYS010000008">
    <property type="protein sequence ID" value="KAK7382999.1"/>
    <property type="molecule type" value="Genomic_DNA"/>
</dbReference>
<keyword evidence="6" id="KW-0812">Transmembrane</keyword>
<comment type="similarity">
    <text evidence="1 3">Belongs to the UDP-glycosyltransferase family.</text>
</comment>
<dbReference type="InterPro" id="IPR002213">
    <property type="entry name" value="UDP_glucos_trans"/>
</dbReference>
<dbReference type="CDD" id="cd03784">
    <property type="entry name" value="GT1_Gtf-like"/>
    <property type="match status" value="1"/>
</dbReference>
<gene>
    <name evidence="7" type="ORF">VNO78_28664</name>
</gene>
<proteinExistence type="inferred from homology"/>
<evidence type="ECO:0000256" key="3">
    <source>
        <dbReference type="RuleBase" id="RU003718"/>
    </source>
</evidence>
<feature type="region of interest" description="Disordered" evidence="5">
    <location>
        <begin position="472"/>
        <end position="505"/>
    </location>
</feature>
<dbReference type="AlphaFoldDB" id="A0AAN9RTK7"/>
<dbReference type="PANTHER" id="PTHR48048:SF45">
    <property type="entry name" value="GLYCOSYLTRANSFERASE"/>
    <property type="match status" value="1"/>
</dbReference>
<name>A0AAN9RTK7_PSOTE</name>
<dbReference type="Gene3D" id="3.40.50.2000">
    <property type="entry name" value="Glycogen Phosphorylase B"/>
    <property type="match status" value="2"/>
</dbReference>
<feature type="compositionally biased region" description="Polar residues" evidence="5">
    <location>
        <begin position="492"/>
        <end position="505"/>
    </location>
</feature>
<accession>A0AAN9RTK7</accession>
<sequence>MKKAARLVFIPFPGVSHLASTLEFAKLLINRDERIWITVLVIKLPNSQDDATAGLERLEIINLPDCESHKPITDIVEQQKPHVKQVVSELKLRSSGVPLAGFVVDMFCTTMIDVAKHFELPSLVFFTSALAFLALMLHLHSLREQGDTDFKTQDQILIPTFANPVPSTALPSSVLNKDWDSFFVAFGRGLLKADAIVINSFQDLESHVLANFNSKALSLSLSLPLPLPPIYPVGPILNSNNTTDSGIIFNWLDQQPPSSVVFLCFGSMGSFGEDQVREIARALQNSAARFLWSLRKPPPKASSFINPPTDYAPSDLLQLLPPHFFDRTAAFGMVIGWAPQAQILAHPATGAFVSHCGWNSILESIYFGVPIATWPLYAEQQTNAFLLVRELNLAVDIAMDYRVDFKARPNFLVSADKIEKGIRTLMNMDQETRRRLKEMSQKSRNTSLEGGSSYSYLGRLIDYIIDQRGLGLPPNLNQPPPPPYQEPPGPNAAQSPPITVAQSPNGGVFASGDDMSMAIYGMAAALLLLLQF</sequence>
<dbReference type="EC" id="2.4.1.-" evidence="4"/>
<evidence type="ECO:0000256" key="5">
    <source>
        <dbReference type="SAM" id="MobiDB-lite"/>
    </source>
</evidence>
<dbReference type="GO" id="GO:0035251">
    <property type="term" value="F:UDP-glucosyltransferase activity"/>
    <property type="evidence" value="ECO:0007669"/>
    <property type="project" value="InterPro"/>
</dbReference>